<proteinExistence type="predicted"/>
<organism evidence="1 2">
    <name type="scientific">Coraliomargarita sinensis</name>
    <dbReference type="NCBI Taxonomy" id="2174842"/>
    <lineage>
        <taxon>Bacteria</taxon>
        <taxon>Pseudomonadati</taxon>
        <taxon>Verrucomicrobiota</taxon>
        <taxon>Opitutia</taxon>
        <taxon>Puniceicoccales</taxon>
        <taxon>Coraliomargaritaceae</taxon>
        <taxon>Coraliomargarita</taxon>
    </lineage>
</organism>
<evidence type="ECO:0000313" key="2">
    <source>
        <dbReference type="Proteomes" id="UP000247099"/>
    </source>
</evidence>
<dbReference type="InterPro" id="IPR036694">
    <property type="entry name" value="Dodecin-like_sf"/>
</dbReference>
<comment type="caution">
    <text evidence="1">The sequence shown here is derived from an EMBL/GenBank/DDBJ whole genome shotgun (WGS) entry which is preliminary data.</text>
</comment>
<dbReference type="InterPro" id="IPR050049">
    <property type="entry name" value="Dodecin_bact"/>
</dbReference>
<dbReference type="InParanoid" id="A0A317ZML3"/>
<dbReference type="InterPro" id="IPR009923">
    <property type="entry name" value="Dodecin"/>
</dbReference>
<accession>A0A317ZML3</accession>
<reference evidence="1 2" key="1">
    <citation type="submission" date="2018-05" db="EMBL/GenBank/DDBJ databases">
        <title>Coraliomargarita sinensis sp. nov., isolated from a marine solar saltern.</title>
        <authorList>
            <person name="Zhou L.Y."/>
        </authorList>
    </citation>
    <scope>NUCLEOTIDE SEQUENCE [LARGE SCALE GENOMIC DNA]</scope>
    <source>
        <strain evidence="1 2">WN38</strain>
    </source>
</reference>
<dbReference type="PANTHER" id="PTHR39324">
    <property type="entry name" value="CALCIUM DODECIN"/>
    <property type="match status" value="1"/>
</dbReference>
<dbReference type="PANTHER" id="PTHR39324:SF1">
    <property type="entry name" value="CALCIUM DODECIN"/>
    <property type="match status" value="1"/>
</dbReference>
<evidence type="ECO:0000313" key="1">
    <source>
        <dbReference type="EMBL" id="PXA05059.1"/>
    </source>
</evidence>
<name>A0A317ZML3_9BACT</name>
<dbReference type="SUPFAM" id="SSF89807">
    <property type="entry name" value="Dodecin-like"/>
    <property type="match status" value="1"/>
</dbReference>
<dbReference type="InterPro" id="IPR025543">
    <property type="entry name" value="Dodecin-like"/>
</dbReference>
<dbReference type="RefSeq" id="WP_110130060.1">
    <property type="nucleotide sequence ID" value="NZ_QHJQ01000002.1"/>
</dbReference>
<dbReference type="Proteomes" id="UP000247099">
    <property type="component" value="Unassembled WGS sequence"/>
</dbReference>
<dbReference type="NCBIfam" id="NF043052">
    <property type="entry name" value="DodecBact"/>
    <property type="match status" value="1"/>
</dbReference>
<gene>
    <name evidence="1" type="ORF">DDZ13_03585</name>
</gene>
<sequence length="81" mass="9042">MSDHVYKKIELVGSSKESIEAAAQNAVSKASETVRNMRWMEVGEIRGHIVDGSIDHWQVGVKIGFTLEAEESPETLEEKKN</sequence>
<keyword evidence="2" id="KW-1185">Reference proteome</keyword>
<dbReference type="Pfam" id="PF07311">
    <property type="entry name" value="Dodecin"/>
    <property type="match status" value="1"/>
</dbReference>
<dbReference type="AlphaFoldDB" id="A0A317ZML3"/>
<dbReference type="Gene3D" id="3.30.1660.10">
    <property type="entry name" value="Flavin-binding protein dodecin"/>
    <property type="match status" value="1"/>
</dbReference>
<protein>
    <recommendedName>
        <fullName evidence="3">Dodecin domain-containing protein</fullName>
    </recommendedName>
</protein>
<dbReference type="EMBL" id="QHJQ01000002">
    <property type="protein sequence ID" value="PXA05059.1"/>
    <property type="molecule type" value="Genomic_DNA"/>
</dbReference>
<dbReference type="OrthoDB" id="9805889at2"/>
<evidence type="ECO:0008006" key="3">
    <source>
        <dbReference type="Google" id="ProtNLM"/>
    </source>
</evidence>